<evidence type="ECO:0000256" key="2">
    <source>
        <dbReference type="ARBA" id="ARBA00022603"/>
    </source>
</evidence>
<dbReference type="Proteomes" id="UP000236161">
    <property type="component" value="Unassembled WGS sequence"/>
</dbReference>
<reference evidence="5 6" key="1">
    <citation type="journal article" date="2017" name="Nature">
        <title>The Apostasia genome and the evolution of orchids.</title>
        <authorList>
            <person name="Zhang G.Q."/>
            <person name="Liu K.W."/>
            <person name="Li Z."/>
            <person name="Lohaus R."/>
            <person name="Hsiao Y.Y."/>
            <person name="Niu S.C."/>
            <person name="Wang J.Y."/>
            <person name="Lin Y.C."/>
            <person name="Xu Q."/>
            <person name="Chen L.J."/>
            <person name="Yoshida K."/>
            <person name="Fujiwara S."/>
            <person name="Wang Z.W."/>
            <person name="Zhang Y.Q."/>
            <person name="Mitsuda N."/>
            <person name="Wang M."/>
            <person name="Liu G.H."/>
            <person name="Pecoraro L."/>
            <person name="Huang H.X."/>
            <person name="Xiao X.J."/>
            <person name="Lin M."/>
            <person name="Wu X.Y."/>
            <person name="Wu W.L."/>
            <person name="Chen Y.Y."/>
            <person name="Chang S.B."/>
            <person name="Sakamoto S."/>
            <person name="Ohme-Takagi M."/>
            <person name="Yagi M."/>
            <person name="Zeng S.J."/>
            <person name="Shen C.Y."/>
            <person name="Yeh C.M."/>
            <person name="Luo Y.B."/>
            <person name="Tsai W.C."/>
            <person name="Van de Peer Y."/>
            <person name="Liu Z.J."/>
        </authorList>
    </citation>
    <scope>NUCLEOTIDE SEQUENCE [LARGE SCALE GENOMIC DNA]</scope>
    <source>
        <strain evidence="6">cv. Shenzhen</strain>
        <tissue evidence="5">Stem</tissue>
    </source>
</reference>
<dbReference type="STRING" id="1088818.A0A2I0A667"/>
<dbReference type="InterPro" id="IPR013217">
    <property type="entry name" value="Methyltransf_12"/>
</dbReference>
<dbReference type="OrthoDB" id="417697at2759"/>
<dbReference type="Gene3D" id="3.40.50.150">
    <property type="entry name" value="Vaccinia Virus protein VP39"/>
    <property type="match status" value="2"/>
</dbReference>
<evidence type="ECO:0000256" key="1">
    <source>
        <dbReference type="ARBA" id="ARBA00009725"/>
    </source>
</evidence>
<dbReference type="InterPro" id="IPR026113">
    <property type="entry name" value="METTL2/6/8-like"/>
</dbReference>
<evidence type="ECO:0000313" key="6">
    <source>
        <dbReference type="Proteomes" id="UP000236161"/>
    </source>
</evidence>
<dbReference type="EMBL" id="KZ452015">
    <property type="protein sequence ID" value="PKA51033.1"/>
    <property type="molecule type" value="Genomic_DNA"/>
</dbReference>
<protein>
    <recommendedName>
        <fullName evidence="4">Methyltransferase type 12 domain-containing protein</fullName>
    </recommendedName>
</protein>
<dbReference type="GO" id="GO:0032259">
    <property type="term" value="P:methylation"/>
    <property type="evidence" value="ECO:0007669"/>
    <property type="project" value="UniProtKB-KW"/>
</dbReference>
<dbReference type="CDD" id="cd02440">
    <property type="entry name" value="AdoMet_MTases"/>
    <property type="match status" value="2"/>
</dbReference>
<proteinExistence type="inferred from homology"/>
<dbReference type="InterPro" id="IPR019410">
    <property type="entry name" value="Methyltransf_16"/>
</dbReference>
<dbReference type="Pfam" id="PF10294">
    <property type="entry name" value="Methyltransf_16"/>
    <property type="match status" value="1"/>
</dbReference>
<keyword evidence="6" id="KW-1185">Reference proteome</keyword>
<accession>A0A2I0A667</accession>
<dbReference type="GO" id="GO:0008757">
    <property type="term" value="F:S-adenosylmethionine-dependent methyltransferase activity"/>
    <property type="evidence" value="ECO:0007669"/>
    <property type="project" value="UniProtKB-ARBA"/>
</dbReference>
<keyword evidence="2" id="KW-0489">Methyltransferase</keyword>
<sequence>MATDNTLSSQATDVKKIQIYPLSSSSSGRQVSPFWRDKYERDAKKYWDLFYKRHKNKFFKDRHYLDKEWGGYFEEGKELVVFEAGCGAGNTIYPIISTYEGVTVHACDFSPRAIDLVKAHDNFRDDKINAFVCDLSAQDLNDFIPSSSVKIVTMVFVLSAVAPEKMLSVLHNIRKVLMPNGHVLFRDYALGDLAQERFAFKDQQISENFYVRGDGTRAYYFSEEFLTNLFKEGGFFVKDIGICNKLVENRSMDLVMNRRWIQAVFSLHLNNEDGLDGKHEKEHDELSIEAISSLSEPANDSEVDLSDSIFEMFDSEPPYDEVLETKVRGYSFRIKGVSREYQHTYKSTGLMLWESACLMSNVIAENPSIVAGKRILELGCGSAGICSMVSVQFAESIVSTDGDTEALKLLQFNIATNIDMHLIKKMMIKRLIWGKKEDIDAIKGLFCYEGGFDVILGTDVTYNPEAIYPLFTTAKELLLKQCTGKTKPALILCYIERRVCEDSIVSVAFQLGFRLMDRWVSGMIPNDGIICSWSSSGSSYWNDFQNTPLIILYFEL</sequence>
<evidence type="ECO:0000259" key="4">
    <source>
        <dbReference type="Pfam" id="PF08242"/>
    </source>
</evidence>
<dbReference type="GO" id="GO:0008173">
    <property type="term" value="F:RNA methyltransferase activity"/>
    <property type="evidence" value="ECO:0007669"/>
    <property type="project" value="UniProtKB-ARBA"/>
</dbReference>
<dbReference type="InterPro" id="IPR029063">
    <property type="entry name" value="SAM-dependent_MTases_sf"/>
</dbReference>
<dbReference type="PANTHER" id="PTHR22809:SF5">
    <property type="entry name" value="TRNA N(3)-METHYLCYTIDINE METHYLTRANSFERASE METTL6"/>
    <property type="match status" value="1"/>
</dbReference>
<feature type="domain" description="Methyltransferase type 12" evidence="4">
    <location>
        <begin position="83"/>
        <end position="183"/>
    </location>
</feature>
<dbReference type="AlphaFoldDB" id="A0A2I0A667"/>
<dbReference type="Pfam" id="PF08242">
    <property type="entry name" value="Methyltransf_12"/>
    <property type="match status" value="1"/>
</dbReference>
<evidence type="ECO:0000313" key="5">
    <source>
        <dbReference type="EMBL" id="PKA51033.1"/>
    </source>
</evidence>
<dbReference type="PANTHER" id="PTHR22809">
    <property type="entry name" value="METHYLTRANSFERASE-RELATED"/>
    <property type="match status" value="1"/>
</dbReference>
<gene>
    <name evidence="5" type="ORF">AXF42_Ash007690</name>
</gene>
<evidence type="ECO:0000256" key="3">
    <source>
        <dbReference type="ARBA" id="ARBA00022679"/>
    </source>
</evidence>
<name>A0A2I0A667_9ASPA</name>
<keyword evidence="3" id="KW-0808">Transferase</keyword>
<organism evidence="5 6">
    <name type="scientific">Apostasia shenzhenica</name>
    <dbReference type="NCBI Taxonomy" id="1088818"/>
    <lineage>
        <taxon>Eukaryota</taxon>
        <taxon>Viridiplantae</taxon>
        <taxon>Streptophyta</taxon>
        <taxon>Embryophyta</taxon>
        <taxon>Tracheophyta</taxon>
        <taxon>Spermatophyta</taxon>
        <taxon>Magnoliopsida</taxon>
        <taxon>Liliopsida</taxon>
        <taxon>Asparagales</taxon>
        <taxon>Orchidaceae</taxon>
        <taxon>Apostasioideae</taxon>
        <taxon>Apostasia</taxon>
    </lineage>
</organism>
<comment type="similarity">
    <text evidence="1">Belongs to the methyltransferase superfamily. METL family.</text>
</comment>
<dbReference type="SUPFAM" id="SSF53335">
    <property type="entry name" value="S-adenosyl-L-methionine-dependent methyltransferases"/>
    <property type="match status" value="2"/>
</dbReference>